<evidence type="ECO:0000313" key="2">
    <source>
        <dbReference type="Proteomes" id="UP000257127"/>
    </source>
</evidence>
<dbReference type="PANTHER" id="PTHR18901:SF38">
    <property type="entry name" value="PSEUDOURIDINE-5'-PHOSPHATASE"/>
    <property type="match status" value="1"/>
</dbReference>
<dbReference type="NCBIfam" id="TIGR01549">
    <property type="entry name" value="HAD-SF-IA-v1"/>
    <property type="match status" value="1"/>
</dbReference>
<dbReference type="InterPro" id="IPR023214">
    <property type="entry name" value="HAD_sf"/>
</dbReference>
<dbReference type="SFLD" id="SFLDS00003">
    <property type="entry name" value="Haloacid_Dehalogenase"/>
    <property type="match status" value="1"/>
</dbReference>
<organism evidence="1 2">
    <name type="scientific">Brumimicrobium aurantiacum</name>
    <dbReference type="NCBI Taxonomy" id="1737063"/>
    <lineage>
        <taxon>Bacteria</taxon>
        <taxon>Pseudomonadati</taxon>
        <taxon>Bacteroidota</taxon>
        <taxon>Flavobacteriia</taxon>
        <taxon>Flavobacteriales</taxon>
        <taxon>Crocinitomicaceae</taxon>
        <taxon>Brumimicrobium</taxon>
    </lineage>
</organism>
<name>A0A3E1EXK3_9FLAO</name>
<dbReference type="AlphaFoldDB" id="A0A3E1EXK3"/>
<dbReference type="PANTHER" id="PTHR18901">
    <property type="entry name" value="2-DEOXYGLUCOSE-6-PHOSPHATE PHOSPHATASE 2"/>
    <property type="match status" value="1"/>
</dbReference>
<dbReference type="NCBIfam" id="NF008087">
    <property type="entry name" value="PRK10826.1"/>
    <property type="match status" value="1"/>
</dbReference>
<dbReference type="Gene3D" id="1.10.150.240">
    <property type="entry name" value="Putative phosphatase, domain 2"/>
    <property type="match status" value="1"/>
</dbReference>
<evidence type="ECO:0000313" key="1">
    <source>
        <dbReference type="EMBL" id="RFC54267.1"/>
    </source>
</evidence>
<dbReference type="Pfam" id="PF13419">
    <property type="entry name" value="HAD_2"/>
    <property type="match status" value="1"/>
</dbReference>
<dbReference type="CDD" id="cd07505">
    <property type="entry name" value="HAD_BPGM-like"/>
    <property type="match status" value="1"/>
</dbReference>
<keyword evidence="2" id="KW-1185">Reference proteome</keyword>
<dbReference type="InterPro" id="IPR006439">
    <property type="entry name" value="HAD-SF_hydro_IA"/>
</dbReference>
<dbReference type="PRINTS" id="PR00413">
    <property type="entry name" value="HADHALOGNASE"/>
</dbReference>
<dbReference type="OrthoDB" id="9797743at2"/>
<dbReference type="NCBIfam" id="TIGR01509">
    <property type="entry name" value="HAD-SF-IA-v3"/>
    <property type="match status" value="1"/>
</dbReference>
<dbReference type="SFLD" id="SFLDG01135">
    <property type="entry name" value="C1.5.6:_HAD__Beta-PGM__Phospha"/>
    <property type="match status" value="1"/>
</dbReference>
<proteinExistence type="predicted"/>
<dbReference type="EMBL" id="QURB01000005">
    <property type="protein sequence ID" value="RFC54267.1"/>
    <property type="molecule type" value="Genomic_DNA"/>
</dbReference>
<sequence>MIDLKQIDTVIFDMDGVLINSEPMWKSAEIKVFETIGIDFIKVGGEKTVGLRIDEVVDYWHALYPWKNKTKAQVVDEIMLEMVNGIKAYGQPMNGVVEILEFFKSKGLKIGLASSSYQILIDTSLEKLGIAKYFDLTLSAQTCSYGKPHPEVYIEAAKQLNSLPEKCLVIEDSLNGVIAGKAAKMNVVAVPDGTHEITDQLKVADLRVDSLEELLELLKTE</sequence>
<gene>
    <name evidence="1" type="primary">hxpB</name>
    <name evidence="1" type="ORF">DXU93_09790</name>
</gene>
<protein>
    <submittedName>
        <fullName evidence="1">Hexitol phosphatase HxpB</fullName>
    </submittedName>
</protein>
<comment type="caution">
    <text evidence="1">The sequence shown here is derived from an EMBL/GenBank/DDBJ whole genome shotgun (WGS) entry which is preliminary data.</text>
</comment>
<dbReference type="Proteomes" id="UP000257127">
    <property type="component" value="Unassembled WGS sequence"/>
</dbReference>
<dbReference type="RefSeq" id="WP_116881106.1">
    <property type="nucleotide sequence ID" value="NZ_QURB01000005.1"/>
</dbReference>
<dbReference type="SUPFAM" id="SSF56784">
    <property type="entry name" value="HAD-like"/>
    <property type="match status" value="1"/>
</dbReference>
<dbReference type="InterPro" id="IPR036412">
    <property type="entry name" value="HAD-like_sf"/>
</dbReference>
<dbReference type="SFLD" id="SFLDG01129">
    <property type="entry name" value="C1.5:_HAD__Beta-PGM__Phosphata"/>
    <property type="match status" value="1"/>
</dbReference>
<accession>A0A3E1EXK3</accession>
<dbReference type="InterPro" id="IPR023198">
    <property type="entry name" value="PGP-like_dom2"/>
</dbReference>
<reference evidence="1 2" key="1">
    <citation type="submission" date="2018-08" db="EMBL/GenBank/DDBJ databases">
        <title>The draft genome squence of Brumimicrobium sp. N62.</title>
        <authorList>
            <person name="Du Z.-J."/>
            <person name="Luo H.-R."/>
        </authorList>
    </citation>
    <scope>NUCLEOTIDE SEQUENCE [LARGE SCALE GENOMIC DNA]</scope>
    <source>
        <strain evidence="1 2">N62</strain>
    </source>
</reference>
<dbReference type="InterPro" id="IPR041492">
    <property type="entry name" value="HAD_2"/>
</dbReference>
<dbReference type="Gene3D" id="3.40.50.1000">
    <property type="entry name" value="HAD superfamily/HAD-like"/>
    <property type="match status" value="1"/>
</dbReference>